<dbReference type="Pfam" id="PF04949">
    <property type="entry name" value="Transcrip_act"/>
    <property type="match status" value="1"/>
</dbReference>
<proteinExistence type="predicted"/>
<sequence length="196" mass="22746">MQRAAHKNKCAYQGRWRNSWLHLRGHRGFCCLKIREKKKKILMQVHEQQALQQAQRQRQQQLLLILQGSSGNLSFSSNTSLLREDKEMSRAAPSTFRAKEEGIKRKKMEICDCILSHLGQIKEETKRLATIHKLYSWRVFCYFVLGMNSKTAAKMTVVSINLLRNKRQAMVKQMRHGIVSGQDATTRVQVHLVLSL</sequence>
<organism evidence="1">
    <name type="scientific">Eucalyptus grandis</name>
    <name type="common">Flooded gum</name>
    <dbReference type="NCBI Taxonomy" id="71139"/>
    <lineage>
        <taxon>Eukaryota</taxon>
        <taxon>Viridiplantae</taxon>
        <taxon>Streptophyta</taxon>
        <taxon>Embryophyta</taxon>
        <taxon>Tracheophyta</taxon>
        <taxon>Spermatophyta</taxon>
        <taxon>Magnoliopsida</taxon>
        <taxon>eudicotyledons</taxon>
        <taxon>Gunneridae</taxon>
        <taxon>Pentapetalae</taxon>
        <taxon>rosids</taxon>
        <taxon>malvids</taxon>
        <taxon>Myrtales</taxon>
        <taxon>Myrtaceae</taxon>
        <taxon>Myrtoideae</taxon>
        <taxon>Eucalypteae</taxon>
        <taxon>Eucalyptus</taxon>
    </lineage>
</organism>
<evidence type="ECO:0000313" key="1">
    <source>
        <dbReference type="EMBL" id="KCW54668.1"/>
    </source>
</evidence>
<gene>
    <name evidence="1" type="ORF">EUGRSUZ_I00613</name>
</gene>
<dbReference type="STRING" id="71139.A0A059ALE0"/>
<dbReference type="Gramene" id="KCW54669">
    <property type="protein sequence ID" value="KCW54669"/>
    <property type="gene ID" value="EUGRSUZ_I00613"/>
</dbReference>
<protein>
    <submittedName>
        <fullName evidence="1">Uncharacterized protein</fullName>
    </submittedName>
</protein>
<dbReference type="AlphaFoldDB" id="A0A059ALE0"/>
<dbReference type="PANTHER" id="PTHR21470">
    <property type="entry name" value="RAB6-INTERACTING PROTEIN GORAB"/>
    <property type="match status" value="1"/>
</dbReference>
<name>A0A059ALE0_EUCGR</name>
<dbReference type="PANTHER" id="PTHR21470:SF10">
    <property type="entry name" value="RAB6-INTERACTING GOLGIN"/>
    <property type="match status" value="1"/>
</dbReference>
<dbReference type="InterPro" id="IPR007033">
    <property type="entry name" value="GORAB"/>
</dbReference>
<reference evidence="1" key="1">
    <citation type="submission" date="2013-07" db="EMBL/GenBank/DDBJ databases">
        <title>The genome of Eucalyptus grandis.</title>
        <authorList>
            <person name="Schmutz J."/>
            <person name="Hayes R."/>
            <person name="Myburg A."/>
            <person name="Tuskan G."/>
            <person name="Grattapaglia D."/>
            <person name="Rokhsar D.S."/>
        </authorList>
    </citation>
    <scope>NUCLEOTIDE SEQUENCE</scope>
    <source>
        <tissue evidence="1">Leaf extractions</tissue>
    </source>
</reference>
<dbReference type="EMBL" id="KK198761">
    <property type="protein sequence ID" value="KCW54668.1"/>
    <property type="molecule type" value="Genomic_DNA"/>
</dbReference>
<accession>A0A059ALE0</accession>
<dbReference type="EMBL" id="KK198761">
    <property type="protein sequence ID" value="KCW54669.1"/>
    <property type="molecule type" value="Genomic_DNA"/>
</dbReference>
<dbReference type="Gramene" id="KCW54668">
    <property type="protein sequence ID" value="KCW54668"/>
    <property type="gene ID" value="EUGRSUZ_I00613"/>
</dbReference>